<gene>
    <name evidence="1" type="ORF">T459_31937</name>
</gene>
<dbReference type="AlphaFoldDB" id="A0A2G2Y3D8"/>
<dbReference type="Proteomes" id="UP000222542">
    <property type="component" value="Unassembled WGS sequence"/>
</dbReference>
<evidence type="ECO:0000313" key="1">
    <source>
        <dbReference type="EMBL" id="PHT64267.1"/>
    </source>
</evidence>
<keyword evidence="2" id="KW-1185">Reference proteome</keyword>
<protein>
    <submittedName>
        <fullName evidence="1">Uncharacterized protein</fullName>
    </submittedName>
</protein>
<evidence type="ECO:0000313" key="2">
    <source>
        <dbReference type="Proteomes" id="UP000222542"/>
    </source>
</evidence>
<dbReference type="EMBL" id="AYRZ02000017">
    <property type="protein sequence ID" value="PHT64267.1"/>
    <property type="molecule type" value="Genomic_DNA"/>
</dbReference>
<name>A0A2G2Y3D8_CAPAN</name>
<dbReference type="Gramene" id="PHT64267">
    <property type="protein sequence ID" value="PHT64267"/>
    <property type="gene ID" value="T459_31937"/>
</dbReference>
<proteinExistence type="predicted"/>
<accession>A0A2G2Y3D8</accession>
<sequence length="117" mass="13148">MADTEGPWIYFKGRFHAALIAVGRYPDDTFLWKSYRKTYCLKDHEKTCIIMVLTGASSSAFVTDPLGSGEHFQFIILCREFAGNFCSYEEIDSSLSVTEISSSRAVPSILSTQFLNL</sequence>
<organism evidence="1 2">
    <name type="scientific">Capsicum annuum</name>
    <name type="common">Capsicum pepper</name>
    <dbReference type="NCBI Taxonomy" id="4072"/>
    <lineage>
        <taxon>Eukaryota</taxon>
        <taxon>Viridiplantae</taxon>
        <taxon>Streptophyta</taxon>
        <taxon>Embryophyta</taxon>
        <taxon>Tracheophyta</taxon>
        <taxon>Spermatophyta</taxon>
        <taxon>Magnoliopsida</taxon>
        <taxon>eudicotyledons</taxon>
        <taxon>Gunneridae</taxon>
        <taxon>Pentapetalae</taxon>
        <taxon>asterids</taxon>
        <taxon>lamiids</taxon>
        <taxon>Solanales</taxon>
        <taxon>Solanaceae</taxon>
        <taxon>Solanoideae</taxon>
        <taxon>Capsiceae</taxon>
        <taxon>Capsicum</taxon>
    </lineage>
</organism>
<comment type="caution">
    <text evidence="1">The sequence shown here is derived from an EMBL/GenBank/DDBJ whole genome shotgun (WGS) entry which is preliminary data.</text>
</comment>
<reference evidence="1 2" key="1">
    <citation type="journal article" date="2014" name="Nat. Genet.">
        <title>Genome sequence of the hot pepper provides insights into the evolution of pungency in Capsicum species.</title>
        <authorList>
            <person name="Kim S."/>
            <person name="Park M."/>
            <person name="Yeom S.I."/>
            <person name="Kim Y.M."/>
            <person name="Lee J.M."/>
            <person name="Lee H.A."/>
            <person name="Seo E."/>
            <person name="Choi J."/>
            <person name="Cheong K."/>
            <person name="Kim K.T."/>
            <person name="Jung K."/>
            <person name="Lee G.W."/>
            <person name="Oh S.K."/>
            <person name="Bae C."/>
            <person name="Kim S.B."/>
            <person name="Lee H.Y."/>
            <person name="Kim S.Y."/>
            <person name="Kim M.S."/>
            <person name="Kang B.C."/>
            <person name="Jo Y.D."/>
            <person name="Yang H.B."/>
            <person name="Jeong H.J."/>
            <person name="Kang W.H."/>
            <person name="Kwon J.K."/>
            <person name="Shin C."/>
            <person name="Lim J.Y."/>
            <person name="Park J.H."/>
            <person name="Huh J.H."/>
            <person name="Kim J.S."/>
            <person name="Kim B.D."/>
            <person name="Cohen O."/>
            <person name="Paran I."/>
            <person name="Suh M.C."/>
            <person name="Lee S.B."/>
            <person name="Kim Y.K."/>
            <person name="Shin Y."/>
            <person name="Noh S.J."/>
            <person name="Park J."/>
            <person name="Seo Y.S."/>
            <person name="Kwon S.Y."/>
            <person name="Kim H.A."/>
            <person name="Park J.M."/>
            <person name="Kim H.J."/>
            <person name="Choi S.B."/>
            <person name="Bosland P.W."/>
            <person name="Reeves G."/>
            <person name="Jo S.H."/>
            <person name="Lee B.W."/>
            <person name="Cho H.T."/>
            <person name="Choi H.S."/>
            <person name="Lee M.S."/>
            <person name="Yu Y."/>
            <person name="Do Choi Y."/>
            <person name="Park B.S."/>
            <person name="van Deynze A."/>
            <person name="Ashrafi H."/>
            <person name="Hill T."/>
            <person name="Kim W.T."/>
            <person name="Pai H.S."/>
            <person name="Ahn H.K."/>
            <person name="Yeam I."/>
            <person name="Giovannoni J.J."/>
            <person name="Rose J.K."/>
            <person name="Sorensen I."/>
            <person name="Lee S.J."/>
            <person name="Kim R.W."/>
            <person name="Choi I.Y."/>
            <person name="Choi B.S."/>
            <person name="Lim J.S."/>
            <person name="Lee Y.H."/>
            <person name="Choi D."/>
        </authorList>
    </citation>
    <scope>NUCLEOTIDE SEQUENCE [LARGE SCALE GENOMIC DNA]</scope>
    <source>
        <strain evidence="2">cv. CM334</strain>
    </source>
</reference>
<reference evidence="1 2" key="2">
    <citation type="journal article" date="2017" name="Genome Biol.">
        <title>New reference genome sequences of hot pepper reveal the massive evolution of plant disease-resistance genes by retroduplication.</title>
        <authorList>
            <person name="Kim S."/>
            <person name="Park J."/>
            <person name="Yeom S.I."/>
            <person name="Kim Y.M."/>
            <person name="Seo E."/>
            <person name="Kim K.T."/>
            <person name="Kim M.S."/>
            <person name="Lee J.M."/>
            <person name="Cheong K."/>
            <person name="Shin H.S."/>
            <person name="Kim S.B."/>
            <person name="Han K."/>
            <person name="Lee J."/>
            <person name="Park M."/>
            <person name="Lee H.A."/>
            <person name="Lee H.Y."/>
            <person name="Lee Y."/>
            <person name="Oh S."/>
            <person name="Lee J.H."/>
            <person name="Choi E."/>
            <person name="Choi E."/>
            <person name="Lee S.E."/>
            <person name="Jeon J."/>
            <person name="Kim H."/>
            <person name="Choi G."/>
            <person name="Song H."/>
            <person name="Lee J."/>
            <person name="Lee S.C."/>
            <person name="Kwon J.K."/>
            <person name="Lee H.Y."/>
            <person name="Koo N."/>
            <person name="Hong Y."/>
            <person name="Kim R.W."/>
            <person name="Kang W.H."/>
            <person name="Huh J.H."/>
            <person name="Kang B.C."/>
            <person name="Yang T.J."/>
            <person name="Lee Y.H."/>
            <person name="Bennetzen J.L."/>
            <person name="Choi D."/>
        </authorList>
    </citation>
    <scope>NUCLEOTIDE SEQUENCE [LARGE SCALE GENOMIC DNA]</scope>
    <source>
        <strain evidence="2">cv. CM334</strain>
    </source>
</reference>